<sequence length="225" mass="23772">MIATWTDRSTQPSVRRRSEMNAGPRTRLIESAIELVREQGVHGAGLAALLERGNASRNSLYQHFPSGKGELMVAATEVAGARMSALLDRITAAGAPRQWPAALTGWWRKNLERSAFGAGCPIVGAALAESEPEVQAAAAAAFTEWTGRIAKALADQGIPAAQARSYASFAISALEGAIVQARALKSTEPLDAVETQLTALLAQVRPATPVNPVLTDADEAHRLGR</sequence>
<keyword evidence="1" id="KW-0805">Transcription regulation</keyword>
<dbReference type="PANTHER" id="PTHR47506:SF3">
    <property type="entry name" value="HTH-TYPE TRANSCRIPTIONAL REGULATOR LMRA"/>
    <property type="match status" value="1"/>
</dbReference>
<evidence type="ECO:0000256" key="2">
    <source>
        <dbReference type="ARBA" id="ARBA00023125"/>
    </source>
</evidence>
<dbReference type="EMBL" id="CP046172">
    <property type="protein sequence ID" value="QIS15506.1"/>
    <property type="molecule type" value="Genomic_DNA"/>
</dbReference>
<feature type="compositionally biased region" description="Polar residues" evidence="5">
    <location>
        <begin position="1"/>
        <end position="13"/>
    </location>
</feature>
<dbReference type="KEGG" id="nah:F5544_38420"/>
<gene>
    <name evidence="7" type="ORF">F5544_38420</name>
</gene>
<keyword evidence="2 4" id="KW-0238">DNA-binding</keyword>
<dbReference type="Pfam" id="PF00440">
    <property type="entry name" value="TetR_N"/>
    <property type="match status" value="1"/>
</dbReference>
<dbReference type="Proteomes" id="UP000503540">
    <property type="component" value="Chromosome"/>
</dbReference>
<keyword evidence="3" id="KW-0804">Transcription</keyword>
<reference evidence="7 8" key="1">
    <citation type="journal article" date="2019" name="ACS Chem. Biol.">
        <title>Identification and Mobilization of a Cryptic Antibiotic Biosynthesis Gene Locus from a Human-Pathogenic Nocardia Isolate.</title>
        <authorList>
            <person name="Herisse M."/>
            <person name="Ishida K."/>
            <person name="Porter J.L."/>
            <person name="Howden B."/>
            <person name="Hertweck C."/>
            <person name="Stinear T.P."/>
            <person name="Pidot S.J."/>
        </authorList>
    </citation>
    <scope>NUCLEOTIDE SEQUENCE [LARGE SCALE GENOMIC DNA]</scope>
    <source>
        <strain evidence="7 8">AUSMDU00012717</strain>
    </source>
</reference>
<organism evidence="7 8">
    <name type="scientific">Nocardia arthritidis</name>
    <dbReference type="NCBI Taxonomy" id="228602"/>
    <lineage>
        <taxon>Bacteria</taxon>
        <taxon>Bacillati</taxon>
        <taxon>Actinomycetota</taxon>
        <taxon>Actinomycetes</taxon>
        <taxon>Mycobacteriales</taxon>
        <taxon>Nocardiaceae</taxon>
        <taxon>Nocardia</taxon>
    </lineage>
</organism>
<evidence type="ECO:0000313" key="7">
    <source>
        <dbReference type="EMBL" id="QIS15506.1"/>
    </source>
</evidence>
<evidence type="ECO:0000256" key="5">
    <source>
        <dbReference type="SAM" id="MobiDB-lite"/>
    </source>
</evidence>
<protein>
    <submittedName>
        <fullName evidence="7">TetR family transcriptional regulator</fullName>
    </submittedName>
</protein>
<evidence type="ECO:0000256" key="3">
    <source>
        <dbReference type="ARBA" id="ARBA00023163"/>
    </source>
</evidence>
<evidence type="ECO:0000256" key="1">
    <source>
        <dbReference type="ARBA" id="ARBA00023015"/>
    </source>
</evidence>
<dbReference type="SUPFAM" id="SSF46689">
    <property type="entry name" value="Homeodomain-like"/>
    <property type="match status" value="1"/>
</dbReference>
<accession>A0A6G9YR66</accession>
<feature type="domain" description="HTH tetR-type" evidence="6">
    <location>
        <begin position="22"/>
        <end position="82"/>
    </location>
</feature>
<name>A0A6G9YR66_9NOCA</name>
<dbReference type="GO" id="GO:0003677">
    <property type="term" value="F:DNA binding"/>
    <property type="evidence" value="ECO:0007669"/>
    <property type="project" value="UniProtKB-UniRule"/>
</dbReference>
<dbReference type="Pfam" id="PF21993">
    <property type="entry name" value="TetR_C_13_2"/>
    <property type="match status" value="1"/>
</dbReference>
<dbReference type="SUPFAM" id="SSF48498">
    <property type="entry name" value="Tetracyclin repressor-like, C-terminal domain"/>
    <property type="match status" value="1"/>
</dbReference>
<dbReference type="InterPro" id="IPR001647">
    <property type="entry name" value="HTH_TetR"/>
</dbReference>
<feature type="DNA-binding region" description="H-T-H motif" evidence="4">
    <location>
        <begin position="45"/>
        <end position="64"/>
    </location>
</feature>
<evidence type="ECO:0000256" key="4">
    <source>
        <dbReference type="PROSITE-ProRule" id="PRU00335"/>
    </source>
</evidence>
<keyword evidence="8" id="KW-1185">Reference proteome</keyword>
<dbReference type="InterPro" id="IPR054156">
    <property type="entry name" value="YxaF_TetR_C"/>
</dbReference>
<dbReference type="InterPro" id="IPR009057">
    <property type="entry name" value="Homeodomain-like_sf"/>
</dbReference>
<feature type="region of interest" description="Disordered" evidence="5">
    <location>
        <begin position="1"/>
        <end position="22"/>
    </location>
</feature>
<evidence type="ECO:0000259" key="6">
    <source>
        <dbReference type="PROSITE" id="PS50977"/>
    </source>
</evidence>
<dbReference type="InterPro" id="IPR036271">
    <property type="entry name" value="Tet_transcr_reg_TetR-rel_C_sf"/>
</dbReference>
<dbReference type="AlphaFoldDB" id="A0A6G9YR66"/>
<dbReference type="PROSITE" id="PS50977">
    <property type="entry name" value="HTH_TETR_2"/>
    <property type="match status" value="1"/>
</dbReference>
<dbReference type="PANTHER" id="PTHR47506">
    <property type="entry name" value="TRANSCRIPTIONAL REGULATORY PROTEIN"/>
    <property type="match status" value="1"/>
</dbReference>
<dbReference type="Gene3D" id="1.10.357.10">
    <property type="entry name" value="Tetracycline Repressor, domain 2"/>
    <property type="match status" value="1"/>
</dbReference>
<evidence type="ECO:0000313" key="8">
    <source>
        <dbReference type="Proteomes" id="UP000503540"/>
    </source>
</evidence>
<proteinExistence type="predicted"/>